<accession>A0A3Q4MHT2</accession>
<dbReference type="Ensembl" id="ENSNBRT00000010994.1">
    <property type="protein sequence ID" value="ENSNBRP00000010699.1"/>
    <property type="gene ID" value="ENSNBRG00000008342.1"/>
</dbReference>
<reference evidence="1" key="1">
    <citation type="submission" date="2025-08" db="UniProtKB">
        <authorList>
            <consortium name="Ensembl"/>
        </authorList>
    </citation>
    <scope>IDENTIFICATION</scope>
</reference>
<dbReference type="Bgee" id="ENSNBRG00000008342">
    <property type="expression patterns" value="Expressed in testis"/>
</dbReference>
<evidence type="ECO:0000313" key="2">
    <source>
        <dbReference type="Proteomes" id="UP000261580"/>
    </source>
</evidence>
<protein>
    <submittedName>
        <fullName evidence="1">Uncharacterized protein</fullName>
    </submittedName>
</protein>
<dbReference type="OMA" id="TIPYGYI"/>
<reference evidence="1" key="2">
    <citation type="submission" date="2025-09" db="UniProtKB">
        <authorList>
            <consortium name="Ensembl"/>
        </authorList>
    </citation>
    <scope>IDENTIFICATION</scope>
</reference>
<dbReference type="AlphaFoldDB" id="A0A3Q4MHT2"/>
<organism evidence="1 2">
    <name type="scientific">Neolamprologus brichardi</name>
    <name type="common">Fairy cichlid</name>
    <name type="synonym">Lamprologus brichardi</name>
    <dbReference type="NCBI Taxonomy" id="32507"/>
    <lineage>
        <taxon>Eukaryota</taxon>
        <taxon>Metazoa</taxon>
        <taxon>Chordata</taxon>
        <taxon>Craniata</taxon>
        <taxon>Vertebrata</taxon>
        <taxon>Euteleostomi</taxon>
        <taxon>Actinopterygii</taxon>
        <taxon>Neopterygii</taxon>
        <taxon>Teleostei</taxon>
        <taxon>Neoteleostei</taxon>
        <taxon>Acanthomorphata</taxon>
        <taxon>Ovalentaria</taxon>
        <taxon>Cichlomorphae</taxon>
        <taxon>Cichliformes</taxon>
        <taxon>Cichlidae</taxon>
        <taxon>African cichlids</taxon>
        <taxon>Pseudocrenilabrinae</taxon>
        <taxon>Lamprologini</taxon>
        <taxon>Neolamprologus</taxon>
    </lineage>
</organism>
<dbReference type="Proteomes" id="UP000261580">
    <property type="component" value="Unassembled WGS sequence"/>
</dbReference>
<name>A0A3Q4MHT2_NEOBR</name>
<evidence type="ECO:0000313" key="1">
    <source>
        <dbReference type="Ensembl" id="ENSNBRP00000010699.1"/>
    </source>
</evidence>
<dbReference type="SUPFAM" id="SSF57850">
    <property type="entry name" value="RING/U-box"/>
    <property type="match status" value="1"/>
</dbReference>
<sequence>MSLSRLREKAQQVIQLHQEKLSCFICLQLVKEPVTIPYGYIYCMIILSCCCICYQ</sequence>
<proteinExistence type="predicted"/>
<keyword evidence="2" id="KW-1185">Reference proteome</keyword>